<evidence type="ECO:0000313" key="5">
    <source>
        <dbReference type="Proteomes" id="UP000254939"/>
    </source>
</evidence>
<reference evidence="4 5" key="1">
    <citation type="submission" date="2017-03" db="EMBL/GenBank/DDBJ databases">
        <title>Genome analysis of Rhizobial strains effectives or ineffectives for nitrogen fixation isolated from bean seeds.</title>
        <authorList>
            <person name="Peralta H."/>
            <person name="Aguilar-Vera A."/>
            <person name="Mora Y."/>
            <person name="Vargas-Lagunas C."/>
            <person name="Girard L."/>
            <person name="Mora J."/>
        </authorList>
    </citation>
    <scope>NUCLEOTIDE SEQUENCE [LARGE SCALE GENOMIC DNA]</scope>
    <source>
        <strain evidence="4 5">CCGM3</strain>
    </source>
</reference>
<dbReference type="RefSeq" id="WP_016555944.1">
    <property type="nucleotide sequence ID" value="NZ_KZ857269.1"/>
</dbReference>
<evidence type="ECO:0000259" key="3">
    <source>
        <dbReference type="PROSITE" id="PS50110"/>
    </source>
</evidence>
<dbReference type="SUPFAM" id="SSF52172">
    <property type="entry name" value="CheY-like"/>
    <property type="match status" value="1"/>
</dbReference>
<feature type="modified residue" description="4-aspartylphosphate" evidence="2">
    <location>
        <position position="67"/>
    </location>
</feature>
<organism evidence="4 5">
    <name type="scientific">Rhizobium grahamii</name>
    <dbReference type="NCBI Taxonomy" id="1120045"/>
    <lineage>
        <taxon>Bacteria</taxon>
        <taxon>Pseudomonadati</taxon>
        <taxon>Pseudomonadota</taxon>
        <taxon>Alphaproteobacteria</taxon>
        <taxon>Hyphomicrobiales</taxon>
        <taxon>Rhizobiaceae</taxon>
        <taxon>Rhizobium/Agrobacterium group</taxon>
        <taxon>Rhizobium</taxon>
    </lineage>
</organism>
<feature type="domain" description="Response regulatory" evidence="3">
    <location>
        <begin position="17"/>
        <end position="130"/>
    </location>
</feature>
<dbReference type="SMART" id="SM00448">
    <property type="entry name" value="REC"/>
    <property type="match status" value="1"/>
</dbReference>
<dbReference type="InterPro" id="IPR011006">
    <property type="entry name" value="CheY-like_superfamily"/>
</dbReference>
<dbReference type="GO" id="GO:0000160">
    <property type="term" value="P:phosphorelay signal transduction system"/>
    <property type="evidence" value="ECO:0007669"/>
    <property type="project" value="InterPro"/>
</dbReference>
<dbReference type="AlphaFoldDB" id="A0A370KFL6"/>
<dbReference type="Pfam" id="PF00072">
    <property type="entry name" value="Response_reg"/>
    <property type="match status" value="1"/>
</dbReference>
<dbReference type="Gene3D" id="3.40.50.2300">
    <property type="match status" value="1"/>
</dbReference>
<evidence type="ECO:0000256" key="2">
    <source>
        <dbReference type="PROSITE-ProRule" id="PRU00169"/>
    </source>
</evidence>
<keyword evidence="1 2" id="KW-0597">Phosphoprotein</keyword>
<sequence>MYSEQRSGLAVPQLSTTVLVVEDEPLLRLAIVADLEEEGFTVFEASGAAEAIGILEKHSDIRLLFTDIDMPGTMDGLLLAAFVRDRWPPIKIIVTSGHRFPEIGQLPTDTPFMSKPYAANDVASAIRLLTGE</sequence>
<proteinExistence type="predicted"/>
<dbReference type="OrthoDB" id="9784719at2"/>
<dbReference type="InterPro" id="IPR050595">
    <property type="entry name" value="Bact_response_regulator"/>
</dbReference>
<dbReference type="PANTHER" id="PTHR44591:SF21">
    <property type="entry name" value="TWO-COMPONENT RESPONSE REGULATOR"/>
    <property type="match status" value="1"/>
</dbReference>
<dbReference type="PANTHER" id="PTHR44591">
    <property type="entry name" value="STRESS RESPONSE REGULATOR PROTEIN 1"/>
    <property type="match status" value="1"/>
</dbReference>
<dbReference type="EMBL" id="NAAC01000043">
    <property type="protein sequence ID" value="RDJ03235.1"/>
    <property type="molecule type" value="Genomic_DNA"/>
</dbReference>
<evidence type="ECO:0000256" key="1">
    <source>
        <dbReference type="ARBA" id="ARBA00022553"/>
    </source>
</evidence>
<protein>
    <submittedName>
        <fullName evidence="4">Response regulator</fullName>
    </submittedName>
</protein>
<dbReference type="PROSITE" id="PS50110">
    <property type="entry name" value="RESPONSE_REGULATORY"/>
    <property type="match status" value="1"/>
</dbReference>
<accession>A0A370KFL6</accession>
<dbReference type="InterPro" id="IPR001789">
    <property type="entry name" value="Sig_transdc_resp-reg_receiver"/>
</dbReference>
<comment type="caution">
    <text evidence="4">The sequence shown here is derived from an EMBL/GenBank/DDBJ whole genome shotgun (WGS) entry which is preliminary data.</text>
</comment>
<gene>
    <name evidence="4" type="ORF">B5K06_30000</name>
</gene>
<name>A0A370KFL6_9HYPH</name>
<evidence type="ECO:0000313" key="4">
    <source>
        <dbReference type="EMBL" id="RDJ03235.1"/>
    </source>
</evidence>
<dbReference type="Proteomes" id="UP000254939">
    <property type="component" value="Unassembled WGS sequence"/>
</dbReference>